<keyword evidence="3" id="KW-1185">Reference proteome</keyword>
<gene>
    <name evidence="2" type="ORF">EPI11_00110</name>
</gene>
<accession>A0A3S3QAJ7</accession>
<dbReference type="OrthoDB" id="1273639at2"/>
<dbReference type="Proteomes" id="UP000287527">
    <property type="component" value="Unassembled WGS sequence"/>
</dbReference>
<sequence length="195" mass="21831">MAKKTNAEKKAANVLAAHPEANEVYITSDNQAFFEKAKAYQHNKRKGITEEPEVFFREGYTYTDEEDDSDGTHAENQSLKEALQEASDALEDAKKEQENLVEELATSGNRLRDANNLLLQIESLTDLTGSLPSAEVFTDNPTALKVFQMRKYFEAIQQECEDLKANPLKQIGEIFNTEVKAAEEVKPEAKATKGK</sequence>
<evidence type="ECO:0000313" key="3">
    <source>
        <dbReference type="Proteomes" id="UP000287527"/>
    </source>
</evidence>
<dbReference type="RefSeq" id="WP_128387923.1">
    <property type="nucleotide sequence ID" value="NZ_SBII01000001.1"/>
</dbReference>
<name>A0A3S3QAJ7_9FLAO</name>
<reference evidence="2 3" key="1">
    <citation type="submission" date="2019-01" db="EMBL/GenBank/DDBJ databases">
        <title>Flavobacterium sp. nov.,isolated from freshwater.</title>
        <authorList>
            <person name="Zhang R."/>
            <person name="Du Z.-J."/>
        </authorList>
    </citation>
    <scope>NUCLEOTIDE SEQUENCE [LARGE SCALE GENOMIC DNA]</scope>
    <source>
        <strain evidence="2 3">1E403</strain>
    </source>
</reference>
<protein>
    <submittedName>
        <fullName evidence="2">Uncharacterized protein</fullName>
    </submittedName>
</protein>
<organism evidence="2 3">
    <name type="scientific">Flavobacterium cerinum</name>
    <dbReference type="NCBI Taxonomy" id="2502784"/>
    <lineage>
        <taxon>Bacteria</taxon>
        <taxon>Pseudomonadati</taxon>
        <taxon>Bacteroidota</taxon>
        <taxon>Flavobacteriia</taxon>
        <taxon>Flavobacteriales</taxon>
        <taxon>Flavobacteriaceae</taxon>
        <taxon>Flavobacterium</taxon>
    </lineage>
</organism>
<evidence type="ECO:0000313" key="2">
    <source>
        <dbReference type="EMBL" id="RWX03367.1"/>
    </source>
</evidence>
<comment type="caution">
    <text evidence="2">The sequence shown here is derived from an EMBL/GenBank/DDBJ whole genome shotgun (WGS) entry which is preliminary data.</text>
</comment>
<feature type="region of interest" description="Disordered" evidence="1">
    <location>
        <begin position="60"/>
        <end position="99"/>
    </location>
</feature>
<evidence type="ECO:0000256" key="1">
    <source>
        <dbReference type="SAM" id="MobiDB-lite"/>
    </source>
</evidence>
<dbReference type="EMBL" id="SBII01000001">
    <property type="protein sequence ID" value="RWX03367.1"/>
    <property type="molecule type" value="Genomic_DNA"/>
</dbReference>
<proteinExistence type="predicted"/>
<dbReference type="AlphaFoldDB" id="A0A3S3QAJ7"/>